<evidence type="ECO:0000313" key="3">
    <source>
        <dbReference type="EMBL" id="VDD96949.1"/>
    </source>
</evidence>
<feature type="transmembrane region" description="Helical" evidence="2">
    <location>
        <begin position="34"/>
        <end position="54"/>
    </location>
</feature>
<evidence type="ECO:0000256" key="1">
    <source>
        <dbReference type="SAM" id="MobiDB-lite"/>
    </source>
</evidence>
<keyword evidence="2" id="KW-0812">Transmembrane</keyword>
<dbReference type="PANTHER" id="PTHR33444:SF2">
    <property type="entry name" value="MARVEL DOMAIN-CONTAINING PROTEIN"/>
    <property type="match status" value="1"/>
</dbReference>
<evidence type="ECO:0000313" key="4">
    <source>
        <dbReference type="Proteomes" id="UP000274131"/>
    </source>
</evidence>
<gene>
    <name evidence="3" type="ORF">EVEC_LOCUS11700</name>
</gene>
<organism evidence="5">
    <name type="scientific">Enterobius vermicularis</name>
    <name type="common">Human pinworm</name>
    <dbReference type="NCBI Taxonomy" id="51028"/>
    <lineage>
        <taxon>Eukaryota</taxon>
        <taxon>Metazoa</taxon>
        <taxon>Ecdysozoa</taxon>
        <taxon>Nematoda</taxon>
        <taxon>Chromadorea</taxon>
        <taxon>Rhabditida</taxon>
        <taxon>Spirurina</taxon>
        <taxon>Oxyuridomorpha</taxon>
        <taxon>Oxyuroidea</taxon>
        <taxon>Oxyuridae</taxon>
        <taxon>Enterobius</taxon>
    </lineage>
</organism>
<dbReference type="OrthoDB" id="6157510at2759"/>
<reference evidence="3 4" key="2">
    <citation type="submission" date="2018-10" db="EMBL/GenBank/DDBJ databases">
        <authorList>
            <consortium name="Pathogen Informatics"/>
        </authorList>
    </citation>
    <scope>NUCLEOTIDE SEQUENCE [LARGE SCALE GENOMIC DNA]</scope>
</reference>
<reference evidence="5" key="1">
    <citation type="submission" date="2017-02" db="UniProtKB">
        <authorList>
            <consortium name="WormBaseParasite"/>
        </authorList>
    </citation>
    <scope>IDENTIFICATION</scope>
</reference>
<dbReference type="STRING" id="51028.A0A0N4VNF4"/>
<evidence type="ECO:0000256" key="2">
    <source>
        <dbReference type="SAM" id="Phobius"/>
    </source>
</evidence>
<name>A0A0N4VNF4_ENTVE</name>
<evidence type="ECO:0000313" key="5">
    <source>
        <dbReference type="WBParaSite" id="EVEC_0001251001-mRNA-1"/>
    </source>
</evidence>
<dbReference type="InterPro" id="IPR040350">
    <property type="entry name" value="TMEM272"/>
</dbReference>
<proteinExistence type="predicted"/>
<feature type="region of interest" description="Disordered" evidence="1">
    <location>
        <begin position="157"/>
        <end position="199"/>
    </location>
</feature>
<dbReference type="WBParaSite" id="EVEC_0001251001-mRNA-1">
    <property type="protein sequence ID" value="EVEC_0001251001-mRNA-1"/>
    <property type="gene ID" value="EVEC_0001251001"/>
</dbReference>
<keyword evidence="2" id="KW-0472">Membrane</keyword>
<accession>A0A0N4VNF4</accession>
<feature type="transmembrane region" description="Helical" evidence="2">
    <location>
        <begin position="5"/>
        <end position="22"/>
    </location>
</feature>
<dbReference type="EMBL" id="UXUI01012533">
    <property type="protein sequence ID" value="VDD96949.1"/>
    <property type="molecule type" value="Genomic_DNA"/>
</dbReference>
<sequence>MAFRAMLNVIPLSMILIGLLNYDGCPAEPYLPKWLMWMGALLIIKYFIDLIVQIRNICIGKPSIEKPAYKAELSPVDWIFAGLALMLYLFGLYWVLRSYGIVQFTLEGDSDFCDQVTYMATFVAISIVTIVLMGLFICSCICFSILYWEDKHNPQQSAQMMQPKKEEEKKLTAPKAEDEESLSSESSASTERLQSRSVSCNNVTETAITIERNE</sequence>
<keyword evidence="2" id="KW-1133">Transmembrane helix</keyword>
<keyword evidence="4" id="KW-1185">Reference proteome</keyword>
<feature type="transmembrane region" description="Helical" evidence="2">
    <location>
        <begin position="116"/>
        <end position="148"/>
    </location>
</feature>
<feature type="transmembrane region" description="Helical" evidence="2">
    <location>
        <begin position="75"/>
        <end position="96"/>
    </location>
</feature>
<protein>
    <submittedName>
        <fullName evidence="5">Conserved plasma membrane protein</fullName>
    </submittedName>
</protein>
<dbReference type="Proteomes" id="UP000274131">
    <property type="component" value="Unassembled WGS sequence"/>
</dbReference>
<dbReference type="PANTHER" id="PTHR33444">
    <property type="entry name" value="SI:DKEY-19B23.12-RELATED"/>
    <property type="match status" value="1"/>
</dbReference>
<dbReference type="AlphaFoldDB" id="A0A0N4VNF4"/>